<sequence>MKGPVKRNLSEHVVSLFSKSWLMTSANQLTSGGSMNAKEKEISDNCHIYVITKIPSLSFLESTFEYSDGKISGHICYRINGIQHKLSFSSEFELVDGAVGLRLSNYPHRQIETIDSNDNIVRTLPANMLFVINGMHIENEQLGHLEVLYIGQSYGNGNRIAHQRLQSHSTLQKILADEQYNNPESEIFVLTFEYCDYRIISKMDGIGLSEVDFEEASKVDENRYFNILNNPLTKEQQINLIEAGLIRYFQPKYNEIYKKSFPSSSHKILQSCYKLDFSGLVVEINTDELRFKLYSDVIKPSDHHICQVDLCSHENRWGFFHSADGKGGSIKMKGVITSTA</sequence>
<protein>
    <submittedName>
        <fullName evidence="1">Uncharacterized protein</fullName>
    </submittedName>
</protein>
<evidence type="ECO:0000313" key="1">
    <source>
        <dbReference type="EMBL" id="MCB5196748.1"/>
    </source>
</evidence>
<dbReference type="RefSeq" id="WP_226764493.1">
    <property type="nucleotide sequence ID" value="NZ_JAJAWG010000006.1"/>
</dbReference>
<name>A0ABS8BLZ9_9NEIS</name>
<organism evidence="1 2">
    <name type="scientific">Deefgea salmonis</name>
    <dbReference type="NCBI Taxonomy" id="2875502"/>
    <lineage>
        <taxon>Bacteria</taxon>
        <taxon>Pseudomonadati</taxon>
        <taxon>Pseudomonadota</taxon>
        <taxon>Betaproteobacteria</taxon>
        <taxon>Neisseriales</taxon>
        <taxon>Chitinibacteraceae</taxon>
        <taxon>Deefgea</taxon>
    </lineage>
</organism>
<reference evidence="1 2" key="1">
    <citation type="submission" date="2021-10" db="EMBL/GenBank/DDBJ databases">
        <authorList>
            <person name="Chen M."/>
        </authorList>
    </citation>
    <scope>NUCLEOTIDE SEQUENCE [LARGE SCALE GENOMIC DNA]</scope>
    <source>
        <strain evidence="1 2">H3-26</strain>
    </source>
</reference>
<proteinExistence type="predicted"/>
<dbReference type="Proteomes" id="UP001198034">
    <property type="component" value="Unassembled WGS sequence"/>
</dbReference>
<comment type="caution">
    <text evidence="1">The sequence shown here is derived from an EMBL/GenBank/DDBJ whole genome shotgun (WGS) entry which is preliminary data.</text>
</comment>
<keyword evidence="2" id="KW-1185">Reference proteome</keyword>
<accession>A0ABS8BLZ9</accession>
<dbReference type="EMBL" id="JAJAWG010000006">
    <property type="protein sequence ID" value="MCB5196748.1"/>
    <property type="molecule type" value="Genomic_DNA"/>
</dbReference>
<gene>
    <name evidence="1" type="ORF">LG219_10765</name>
</gene>
<evidence type="ECO:0000313" key="2">
    <source>
        <dbReference type="Proteomes" id="UP001198034"/>
    </source>
</evidence>